<protein>
    <recommendedName>
        <fullName evidence="1">Serine aminopeptidase S33 domain-containing protein</fullName>
    </recommendedName>
</protein>
<dbReference type="AlphaFoldDB" id="A0A6J4V620"/>
<sequence length="272" mass="29192">MAADPYADPLHQPFVMAAGSTHILLIPGFLGTPKEMRPLGEALVAAGITARSVQLPGFGSDYGRLAAVGAAEWVEAATRAWLETRRDAERTVLLGFSMGAAVALKLAALAPPDAVILLAPHWRLADKRAVALPLIKGVMKEFRPFAKANFTDPGTRRMFMEMAPEANLDDPAVQARLRRQTALPTRTLDELRRLGNAAGAAARHVTAPTTILQGRDDTTSLPSYTRLLGLRLGGPLTLREFPGGHQLVDPAQPTWETVRDGVVGVAWGVTRT</sequence>
<accession>A0A6J4V620</accession>
<evidence type="ECO:0000259" key="1">
    <source>
        <dbReference type="Pfam" id="PF12146"/>
    </source>
</evidence>
<evidence type="ECO:0000313" key="2">
    <source>
        <dbReference type="EMBL" id="CAA9570469.1"/>
    </source>
</evidence>
<reference evidence="2" key="1">
    <citation type="submission" date="2020-02" db="EMBL/GenBank/DDBJ databases">
        <authorList>
            <person name="Meier V. D."/>
        </authorList>
    </citation>
    <scope>NUCLEOTIDE SEQUENCE</scope>
    <source>
        <strain evidence="2">AVDCRST_MAG59</strain>
    </source>
</reference>
<feature type="domain" description="Serine aminopeptidase S33" evidence="1">
    <location>
        <begin position="22"/>
        <end position="233"/>
    </location>
</feature>
<proteinExistence type="predicted"/>
<dbReference type="InterPro" id="IPR022742">
    <property type="entry name" value="Hydrolase_4"/>
</dbReference>
<dbReference type="SUPFAM" id="SSF53474">
    <property type="entry name" value="alpha/beta-Hydrolases"/>
    <property type="match status" value="1"/>
</dbReference>
<organism evidence="2">
    <name type="scientific">uncultured Thermomicrobiales bacterium</name>
    <dbReference type="NCBI Taxonomy" id="1645740"/>
    <lineage>
        <taxon>Bacteria</taxon>
        <taxon>Pseudomonadati</taxon>
        <taxon>Thermomicrobiota</taxon>
        <taxon>Thermomicrobia</taxon>
        <taxon>Thermomicrobiales</taxon>
        <taxon>environmental samples</taxon>
    </lineage>
</organism>
<dbReference type="InterPro" id="IPR029058">
    <property type="entry name" value="AB_hydrolase_fold"/>
</dbReference>
<dbReference type="Pfam" id="PF12146">
    <property type="entry name" value="Hydrolase_4"/>
    <property type="match status" value="1"/>
</dbReference>
<dbReference type="EMBL" id="CADCWF010000251">
    <property type="protein sequence ID" value="CAA9570469.1"/>
    <property type="molecule type" value="Genomic_DNA"/>
</dbReference>
<name>A0A6J4V620_9BACT</name>
<dbReference type="Gene3D" id="3.40.50.1820">
    <property type="entry name" value="alpha/beta hydrolase"/>
    <property type="match status" value="1"/>
</dbReference>
<gene>
    <name evidence="2" type="ORF">AVDCRST_MAG59-3486</name>
</gene>